<keyword evidence="2" id="KW-1185">Reference proteome</keyword>
<reference evidence="1" key="2">
    <citation type="submission" date="2020-11" db="EMBL/GenBank/DDBJ databases">
        <authorList>
            <person name="McCartney M.A."/>
            <person name="Auch B."/>
            <person name="Kono T."/>
            <person name="Mallez S."/>
            <person name="Becker A."/>
            <person name="Gohl D.M."/>
            <person name="Silverstein K.A.T."/>
            <person name="Koren S."/>
            <person name="Bechman K.B."/>
            <person name="Herman A."/>
            <person name="Abrahante J.E."/>
            <person name="Garbe J."/>
        </authorList>
    </citation>
    <scope>NUCLEOTIDE SEQUENCE</scope>
    <source>
        <strain evidence="1">Duluth1</strain>
        <tissue evidence="1">Whole animal</tissue>
    </source>
</reference>
<reference evidence="1" key="1">
    <citation type="journal article" date="2019" name="bioRxiv">
        <title>The Genome of the Zebra Mussel, Dreissena polymorpha: A Resource for Invasive Species Research.</title>
        <authorList>
            <person name="McCartney M.A."/>
            <person name="Auch B."/>
            <person name="Kono T."/>
            <person name="Mallez S."/>
            <person name="Zhang Y."/>
            <person name="Obille A."/>
            <person name="Becker A."/>
            <person name="Abrahante J.E."/>
            <person name="Garbe J."/>
            <person name="Badalamenti J.P."/>
            <person name="Herman A."/>
            <person name="Mangelson H."/>
            <person name="Liachko I."/>
            <person name="Sullivan S."/>
            <person name="Sone E.D."/>
            <person name="Koren S."/>
            <person name="Silverstein K.A.T."/>
            <person name="Beckman K.B."/>
            <person name="Gohl D.M."/>
        </authorList>
    </citation>
    <scope>NUCLEOTIDE SEQUENCE</scope>
    <source>
        <strain evidence="1">Duluth1</strain>
        <tissue evidence="1">Whole animal</tissue>
    </source>
</reference>
<evidence type="ECO:0000313" key="2">
    <source>
        <dbReference type="Proteomes" id="UP000828390"/>
    </source>
</evidence>
<evidence type="ECO:0000313" key="1">
    <source>
        <dbReference type="EMBL" id="KAH3877189.1"/>
    </source>
</evidence>
<gene>
    <name evidence="1" type="ORF">DPMN_001048</name>
</gene>
<dbReference type="EMBL" id="JAIWYP010000001">
    <property type="protein sequence ID" value="KAH3877189.1"/>
    <property type="molecule type" value="Genomic_DNA"/>
</dbReference>
<dbReference type="AlphaFoldDB" id="A0A9D4MJH6"/>
<protein>
    <submittedName>
        <fullName evidence="1">Uncharacterized protein</fullName>
    </submittedName>
</protein>
<accession>A0A9D4MJH6</accession>
<proteinExistence type="predicted"/>
<organism evidence="1 2">
    <name type="scientific">Dreissena polymorpha</name>
    <name type="common">Zebra mussel</name>
    <name type="synonym">Mytilus polymorpha</name>
    <dbReference type="NCBI Taxonomy" id="45954"/>
    <lineage>
        <taxon>Eukaryota</taxon>
        <taxon>Metazoa</taxon>
        <taxon>Spiralia</taxon>
        <taxon>Lophotrochozoa</taxon>
        <taxon>Mollusca</taxon>
        <taxon>Bivalvia</taxon>
        <taxon>Autobranchia</taxon>
        <taxon>Heteroconchia</taxon>
        <taxon>Euheterodonta</taxon>
        <taxon>Imparidentia</taxon>
        <taxon>Neoheterodontei</taxon>
        <taxon>Myida</taxon>
        <taxon>Dreissenoidea</taxon>
        <taxon>Dreissenidae</taxon>
        <taxon>Dreissena</taxon>
    </lineage>
</organism>
<dbReference type="Proteomes" id="UP000828390">
    <property type="component" value="Unassembled WGS sequence"/>
</dbReference>
<sequence length="61" mass="6841">MCLVRSGDIQSAMKSRHVLSPVRRYPVAMKSRHVCSPVRRYPVRYEVTPCAPSGQVISSPL</sequence>
<name>A0A9D4MJH6_DREPO</name>
<comment type="caution">
    <text evidence="1">The sequence shown here is derived from an EMBL/GenBank/DDBJ whole genome shotgun (WGS) entry which is preliminary data.</text>
</comment>